<keyword evidence="4" id="KW-0547">Nucleotide-binding</keyword>
<evidence type="ECO:0000256" key="3">
    <source>
        <dbReference type="ARBA" id="ARBA00022692"/>
    </source>
</evidence>
<evidence type="ECO:0000313" key="10">
    <source>
        <dbReference type="EMBL" id="MBY8889095.1"/>
    </source>
</evidence>
<keyword evidence="6" id="KW-0051">Antiviral defense</keyword>
<keyword evidence="3 8" id="KW-0812">Transmembrane</keyword>
<gene>
    <name evidence="10" type="ORF">K7472_30250</name>
</gene>
<name>A0ABS7R3G4_9ACTN</name>
<evidence type="ECO:0000256" key="4">
    <source>
        <dbReference type="ARBA" id="ARBA00022741"/>
    </source>
</evidence>
<keyword evidence="11" id="KW-1185">Reference proteome</keyword>
<evidence type="ECO:0000256" key="7">
    <source>
        <dbReference type="ARBA" id="ARBA00023136"/>
    </source>
</evidence>
<organism evidence="10 11">
    <name type="scientific">Streptantibioticus parmotrematis</name>
    <dbReference type="NCBI Taxonomy" id="2873249"/>
    <lineage>
        <taxon>Bacteria</taxon>
        <taxon>Bacillati</taxon>
        <taxon>Actinomycetota</taxon>
        <taxon>Actinomycetes</taxon>
        <taxon>Kitasatosporales</taxon>
        <taxon>Streptomycetaceae</taxon>
        <taxon>Streptantibioticus</taxon>
    </lineage>
</organism>
<comment type="caution">
    <text evidence="10">The sequence shown here is derived from an EMBL/GenBank/DDBJ whole genome shotgun (WGS) entry which is preliminary data.</text>
</comment>
<evidence type="ECO:0000256" key="5">
    <source>
        <dbReference type="ARBA" id="ARBA00022989"/>
    </source>
</evidence>
<proteinExistence type="predicted"/>
<evidence type="ECO:0000256" key="1">
    <source>
        <dbReference type="ARBA" id="ARBA00004236"/>
    </source>
</evidence>
<reference evidence="10 11" key="1">
    <citation type="submission" date="2021-08" db="EMBL/GenBank/DDBJ databases">
        <title>Streptomyces sp. PTM05 isolated from lichen.</title>
        <authorList>
            <person name="Somphong A."/>
            <person name="Phongsopitanun W."/>
            <person name="Tanasupawat S."/>
        </authorList>
    </citation>
    <scope>NUCLEOTIDE SEQUENCE [LARGE SCALE GENOMIC DNA]</scope>
    <source>
        <strain evidence="10 11">Ptm05</strain>
    </source>
</reference>
<dbReference type="Proteomes" id="UP001198565">
    <property type="component" value="Unassembled WGS sequence"/>
</dbReference>
<keyword evidence="7 8" id="KW-0472">Membrane</keyword>
<sequence length="117" mass="12036">MLLAFVGAGLAGLAQITVHDGVPALACAALAALDLAAAAVVLLLAVRPRLGGGVDRAFPHWARLSPAEVRAALATDDRAARIVTLSRIALRKYRYLRAAVQLCIAAVPLAALAVALH</sequence>
<keyword evidence="2" id="KW-1003">Cell membrane</keyword>
<dbReference type="Pfam" id="PF18967">
    <property type="entry name" value="PycTM"/>
    <property type="match status" value="1"/>
</dbReference>
<comment type="subcellular location">
    <subcellularLocation>
        <location evidence="1">Cell membrane</location>
    </subcellularLocation>
</comment>
<evidence type="ECO:0000256" key="2">
    <source>
        <dbReference type="ARBA" id="ARBA00022475"/>
    </source>
</evidence>
<dbReference type="InterPro" id="IPR043760">
    <property type="entry name" value="PycTM_dom"/>
</dbReference>
<keyword evidence="5 8" id="KW-1133">Transmembrane helix</keyword>
<evidence type="ECO:0000256" key="6">
    <source>
        <dbReference type="ARBA" id="ARBA00023118"/>
    </source>
</evidence>
<feature type="domain" description="Pycsar effector protein" evidence="9">
    <location>
        <begin position="1"/>
        <end position="116"/>
    </location>
</feature>
<evidence type="ECO:0000256" key="8">
    <source>
        <dbReference type="SAM" id="Phobius"/>
    </source>
</evidence>
<accession>A0ABS7R3G4</accession>
<evidence type="ECO:0000313" key="11">
    <source>
        <dbReference type="Proteomes" id="UP001198565"/>
    </source>
</evidence>
<evidence type="ECO:0000259" key="9">
    <source>
        <dbReference type="Pfam" id="PF18967"/>
    </source>
</evidence>
<dbReference type="EMBL" id="JAINVZ010000035">
    <property type="protein sequence ID" value="MBY8889095.1"/>
    <property type="molecule type" value="Genomic_DNA"/>
</dbReference>
<protein>
    <submittedName>
        <fullName evidence="10">DUF5706 domain-containing protein</fullName>
    </submittedName>
</protein>
<feature type="transmembrane region" description="Helical" evidence="8">
    <location>
        <begin position="95"/>
        <end position="116"/>
    </location>
</feature>
<feature type="transmembrane region" description="Helical" evidence="8">
    <location>
        <begin position="24"/>
        <end position="46"/>
    </location>
</feature>